<evidence type="ECO:0000256" key="7">
    <source>
        <dbReference type="ARBA" id="ARBA00023180"/>
    </source>
</evidence>
<evidence type="ECO:0000256" key="6">
    <source>
        <dbReference type="ARBA" id="ARBA00023098"/>
    </source>
</evidence>
<evidence type="ECO:0000256" key="5">
    <source>
        <dbReference type="ARBA" id="ARBA00022963"/>
    </source>
</evidence>
<feature type="region of interest" description="Disordered" evidence="10">
    <location>
        <begin position="648"/>
        <end position="680"/>
    </location>
</feature>
<evidence type="ECO:0000256" key="10">
    <source>
        <dbReference type="SAM" id="MobiDB-lite"/>
    </source>
</evidence>
<dbReference type="PROSITE" id="PS51210">
    <property type="entry name" value="PLA2C"/>
    <property type="match status" value="1"/>
</dbReference>
<comment type="similarity">
    <text evidence="1 9">Belongs to the lysophospholipase family.</text>
</comment>
<dbReference type="GO" id="GO:0004622">
    <property type="term" value="F:phosphatidylcholine lysophospholipase activity"/>
    <property type="evidence" value="ECO:0007669"/>
    <property type="project" value="UniProtKB-EC"/>
</dbReference>
<evidence type="ECO:0000256" key="11">
    <source>
        <dbReference type="SAM" id="Phobius"/>
    </source>
</evidence>
<dbReference type="InterPro" id="IPR016035">
    <property type="entry name" value="Acyl_Trfase/lysoPLipase"/>
</dbReference>
<gene>
    <name evidence="13" type="ORF">MSYG_1393</name>
</gene>
<dbReference type="SUPFAM" id="SSF52151">
    <property type="entry name" value="FabD/lysophospholipase-like"/>
    <property type="match status" value="1"/>
</dbReference>
<keyword evidence="11" id="KW-0472">Membrane</keyword>
<feature type="region of interest" description="Disordered" evidence="10">
    <location>
        <begin position="77"/>
        <end position="98"/>
    </location>
</feature>
<dbReference type="GO" id="GO:0004623">
    <property type="term" value="F:phospholipase A2 activity"/>
    <property type="evidence" value="ECO:0007669"/>
    <property type="project" value="TreeGrafter"/>
</dbReference>
<keyword evidence="3 9" id="KW-0732">Signal</keyword>
<accession>A0A1M8A3M5</accession>
<evidence type="ECO:0000256" key="1">
    <source>
        <dbReference type="ARBA" id="ARBA00008780"/>
    </source>
</evidence>
<organism evidence="13 14">
    <name type="scientific">Malassezia sympodialis (strain ATCC 42132)</name>
    <name type="common">Atopic eczema-associated yeast</name>
    <dbReference type="NCBI Taxonomy" id="1230383"/>
    <lineage>
        <taxon>Eukaryota</taxon>
        <taxon>Fungi</taxon>
        <taxon>Dikarya</taxon>
        <taxon>Basidiomycota</taxon>
        <taxon>Ustilaginomycotina</taxon>
        <taxon>Malasseziomycetes</taxon>
        <taxon>Malasseziales</taxon>
        <taxon>Malasseziaceae</taxon>
        <taxon>Malassezia</taxon>
    </lineage>
</organism>
<dbReference type="GO" id="GO:0046475">
    <property type="term" value="P:glycerophospholipid catabolic process"/>
    <property type="evidence" value="ECO:0007669"/>
    <property type="project" value="TreeGrafter"/>
</dbReference>
<protein>
    <recommendedName>
        <fullName evidence="2 9">Lysophospholipase</fullName>
        <ecNumber evidence="2 9">3.1.1.5</ecNumber>
    </recommendedName>
</protein>
<dbReference type="OMA" id="METYKRQ"/>
<keyword evidence="6 8" id="KW-0443">Lipid metabolism</keyword>
<evidence type="ECO:0000313" key="13">
    <source>
        <dbReference type="EMBL" id="SHO77053.1"/>
    </source>
</evidence>
<evidence type="ECO:0000259" key="12">
    <source>
        <dbReference type="PROSITE" id="PS51210"/>
    </source>
</evidence>
<feature type="signal peptide" evidence="9">
    <location>
        <begin position="1"/>
        <end position="36"/>
    </location>
</feature>
<dbReference type="STRING" id="1230383.A0A1M8A3M5"/>
<dbReference type="Pfam" id="PF01735">
    <property type="entry name" value="PLA2_B"/>
    <property type="match status" value="1"/>
</dbReference>
<dbReference type="Proteomes" id="UP000186303">
    <property type="component" value="Chromosome 2"/>
</dbReference>
<evidence type="ECO:0000256" key="8">
    <source>
        <dbReference type="PROSITE-ProRule" id="PRU00555"/>
    </source>
</evidence>
<feature type="chain" id="PRO_5011823361" description="Lysophospholipase" evidence="9">
    <location>
        <begin position="37"/>
        <end position="716"/>
    </location>
</feature>
<evidence type="ECO:0000256" key="3">
    <source>
        <dbReference type="ARBA" id="ARBA00022729"/>
    </source>
</evidence>
<keyword evidence="11" id="KW-1133">Transmembrane helix</keyword>
<keyword evidence="7" id="KW-0325">Glycoprotein</keyword>
<feature type="transmembrane region" description="Helical" evidence="11">
    <location>
        <begin position="697"/>
        <end position="715"/>
    </location>
</feature>
<dbReference type="InterPro" id="IPR002642">
    <property type="entry name" value="LysoPLipase_cat_dom"/>
</dbReference>
<dbReference type="GO" id="GO:0005829">
    <property type="term" value="C:cytosol"/>
    <property type="evidence" value="ECO:0007669"/>
    <property type="project" value="TreeGrafter"/>
</dbReference>
<evidence type="ECO:0000256" key="2">
    <source>
        <dbReference type="ARBA" id="ARBA00013274"/>
    </source>
</evidence>
<reference evidence="14" key="1">
    <citation type="journal article" date="2017" name="Nucleic Acids Res.">
        <title>Proteogenomics produces comprehensive and highly accurate protein-coding gene annotation in a complete genome assembly of Malassezia sympodialis.</title>
        <authorList>
            <person name="Zhu Y."/>
            <person name="Engstroem P.G."/>
            <person name="Tellgren-Roth C."/>
            <person name="Baudo C.D."/>
            <person name="Kennell J.C."/>
            <person name="Sun S."/>
            <person name="Billmyre R.B."/>
            <person name="Schroeder M.S."/>
            <person name="Andersson A."/>
            <person name="Holm T."/>
            <person name="Sigurgeirsson B."/>
            <person name="Wu G."/>
            <person name="Sankaranarayanan S.R."/>
            <person name="Siddharthan R."/>
            <person name="Sanyal K."/>
            <person name="Lundeberg J."/>
            <person name="Nystedt B."/>
            <person name="Boekhout T."/>
            <person name="Dawson T.L. Jr."/>
            <person name="Heitman J."/>
            <person name="Scheynius A."/>
            <person name="Lehtioe J."/>
        </authorList>
    </citation>
    <scope>NUCLEOTIDE SEQUENCE [LARGE SCALE GENOMIC DNA]</scope>
    <source>
        <strain evidence="14">ATCC 42132</strain>
    </source>
</reference>
<evidence type="ECO:0000256" key="4">
    <source>
        <dbReference type="ARBA" id="ARBA00022801"/>
    </source>
</evidence>
<feature type="compositionally biased region" description="Polar residues" evidence="10">
    <location>
        <begin position="661"/>
        <end position="680"/>
    </location>
</feature>
<sequence length="716" mass="78375">MSDEDARVCLLATMKLSFLWAVVALVSLVLCTSASARTKDSEGRYHLTDEEKDTMLSPKERARLLDIMGHARHQADARRASKHQRRWNPNNSYGPAKLTCPVKPQGNNFVGYVRNASDNQIYQSEKDYMNRHRQAIRGQWKDWLNSVGLGGNDGISGGLDQFLAQNQPKLGIGISGGGYRAMLVGMSVLQGFDGRNETAKQRGVGGVLQLSDYVAGLSGGSWAVAAMAMNDWQTPQNTTRFMDLGNNLVLPDRGTLSFYTDLFNDVDDKKDAGFPVSISDYWGRAESYHILDPATYKDRGQKTTISDYVNMTKFKDGTGPLPIVLSIGRDDKQIMINQNATYFEFTPFEFGTWQPDIQAFFPVGYLGSDMTKGMPTNNNECVSGFDNLGYTIGTSSTLFNGAYTMLLEDNVTSILGGIAKSILEDVGKSDNDVAPVPNPFKQYPAKKNQYFDADYIDLVDGGEANQNIPFEPLMQPARGLDIVIGIDAGTDTAGWPNGSSVVESWKRAKNPEFAYMAFPEVPDTSTFVNLGMNTHPTFFGCNASAYVNANTALDKTPPVLVYVPNYPYSYQSNTSTYQLAYGSDEVQGILDNGVEIATMAGQIPDWGTCLACASVLRPLQRAKRQVPEKCNSCFERFCWNGEIQNKSPRAYTPPTGPPPFVTSNGQQKVQPPTTGNNESSGFSLGKFMDSKDGATSIHAPVSIVVALTLASIVVFL</sequence>
<dbReference type="PANTHER" id="PTHR10728">
    <property type="entry name" value="CYTOSOLIC PHOSPHOLIPASE A2"/>
    <property type="match status" value="1"/>
</dbReference>
<dbReference type="SMART" id="SM00022">
    <property type="entry name" value="PLAc"/>
    <property type="match status" value="1"/>
</dbReference>
<keyword evidence="5 8" id="KW-0442">Lipid degradation</keyword>
<keyword evidence="11" id="KW-0812">Transmembrane</keyword>
<dbReference type="PANTHER" id="PTHR10728:SF33">
    <property type="entry name" value="LYSOPHOSPHOLIPASE 1-RELATED"/>
    <property type="match status" value="1"/>
</dbReference>
<dbReference type="EC" id="3.1.1.5" evidence="2 9"/>
<name>A0A1M8A3M5_MALS4</name>
<dbReference type="EMBL" id="LT671822">
    <property type="protein sequence ID" value="SHO77053.1"/>
    <property type="molecule type" value="Genomic_DNA"/>
</dbReference>
<keyword evidence="4 8" id="KW-0378">Hydrolase</keyword>
<evidence type="ECO:0000256" key="9">
    <source>
        <dbReference type="RuleBase" id="RU362103"/>
    </source>
</evidence>
<feature type="domain" description="PLA2c" evidence="12">
    <location>
        <begin position="99"/>
        <end position="644"/>
    </location>
</feature>
<dbReference type="AlphaFoldDB" id="A0A1M8A3M5"/>
<evidence type="ECO:0000313" key="14">
    <source>
        <dbReference type="Proteomes" id="UP000186303"/>
    </source>
</evidence>
<dbReference type="OrthoDB" id="4084751at2759"/>
<proteinExistence type="inferred from homology"/>
<comment type="catalytic activity">
    <reaction evidence="9">
        <text>a 1-acyl-sn-glycero-3-phosphocholine + H2O = sn-glycerol 3-phosphocholine + a fatty acid + H(+)</text>
        <dbReference type="Rhea" id="RHEA:15177"/>
        <dbReference type="ChEBI" id="CHEBI:15377"/>
        <dbReference type="ChEBI" id="CHEBI:15378"/>
        <dbReference type="ChEBI" id="CHEBI:16870"/>
        <dbReference type="ChEBI" id="CHEBI:28868"/>
        <dbReference type="ChEBI" id="CHEBI:58168"/>
        <dbReference type="EC" id="3.1.1.5"/>
    </reaction>
</comment>
<dbReference type="VEuPathDB" id="FungiDB:MSYG_1393"/>
<dbReference type="Gene3D" id="3.40.1090.10">
    <property type="entry name" value="Cytosolic phospholipase A2 catalytic domain"/>
    <property type="match status" value="1"/>
</dbReference>
<keyword evidence="14" id="KW-1185">Reference proteome</keyword>